<keyword evidence="1" id="KW-0732">Signal</keyword>
<reference evidence="2" key="1">
    <citation type="submission" date="2020-01" db="EMBL/GenBank/DDBJ databases">
        <authorList>
            <consortium name="DOE Joint Genome Institute"/>
            <person name="Haridas S."/>
            <person name="Albert R."/>
            <person name="Binder M."/>
            <person name="Bloem J."/>
            <person name="Labutti K."/>
            <person name="Salamov A."/>
            <person name="Andreopoulos B."/>
            <person name="Baker S.E."/>
            <person name="Barry K."/>
            <person name="Bills G."/>
            <person name="Bluhm B.H."/>
            <person name="Cannon C."/>
            <person name="Castanera R."/>
            <person name="Culley D.E."/>
            <person name="Daum C."/>
            <person name="Ezra D."/>
            <person name="Gonzalez J.B."/>
            <person name="Henrissat B."/>
            <person name="Kuo A."/>
            <person name="Liang C."/>
            <person name="Lipzen A."/>
            <person name="Lutzoni F."/>
            <person name="Magnuson J."/>
            <person name="Mondo S."/>
            <person name="Nolan M."/>
            <person name="Ohm R."/>
            <person name="Pangilinan J."/>
            <person name="Park H.-J."/>
            <person name="Ramirez L."/>
            <person name="Alfaro M."/>
            <person name="Sun H."/>
            <person name="Tritt A."/>
            <person name="Yoshinaga Y."/>
            <person name="Zwiers L.-H."/>
            <person name="Turgeon B.G."/>
            <person name="Goodwin S.B."/>
            <person name="Spatafora J.W."/>
            <person name="Crous P.W."/>
            <person name="Grigoriev I.V."/>
        </authorList>
    </citation>
    <scope>NUCLEOTIDE SEQUENCE</scope>
    <source>
        <strain evidence="2">P77</strain>
    </source>
</reference>
<gene>
    <name evidence="2" type="ORF">BDW02DRAFT_561033</name>
</gene>
<proteinExistence type="predicted"/>
<accession>A0A6A5K466</accession>
<evidence type="ECO:0008006" key="4">
    <source>
        <dbReference type="Google" id="ProtNLM"/>
    </source>
</evidence>
<evidence type="ECO:0000313" key="2">
    <source>
        <dbReference type="EMBL" id="KAF1829477.1"/>
    </source>
</evidence>
<evidence type="ECO:0000313" key="3">
    <source>
        <dbReference type="Proteomes" id="UP000800040"/>
    </source>
</evidence>
<dbReference type="OrthoDB" id="3693757at2759"/>
<sequence>MHLTTILTLLFLTTTLAAPIPQSAPAGAPTTTTHLYICADASFRGNCTNLQLQVSSCLNMQPSYMHQVSSAGPDEGTFCTLYSEPDCHGTALPFTFPGIRALGRYGYDDTLSSVRCDLSPGGRTTRDKERLCVERQELEVNRTQQPSQDSETFELCIHNLLPV</sequence>
<name>A0A6A5K466_9PLEO</name>
<feature type="chain" id="PRO_5025542039" description="Cyanovirin-N domain-containing protein" evidence="1">
    <location>
        <begin position="18"/>
        <end position="163"/>
    </location>
</feature>
<keyword evidence="3" id="KW-1185">Reference proteome</keyword>
<dbReference type="AlphaFoldDB" id="A0A6A5K466"/>
<evidence type="ECO:0000256" key="1">
    <source>
        <dbReference type="SAM" id="SignalP"/>
    </source>
</evidence>
<feature type="signal peptide" evidence="1">
    <location>
        <begin position="1"/>
        <end position="17"/>
    </location>
</feature>
<organism evidence="2 3">
    <name type="scientific">Decorospora gaudefroyi</name>
    <dbReference type="NCBI Taxonomy" id="184978"/>
    <lineage>
        <taxon>Eukaryota</taxon>
        <taxon>Fungi</taxon>
        <taxon>Dikarya</taxon>
        <taxon>Ascomycota</taxon>
        <taxon>Pezizomycotina</taxon>
        <taxon>Dothideomycetes</taxon>
        <taxon>Pleosporomycetidae</taxon>
        <taxon>Pleosporales</taxon>
        <taxon>Pleosporineae</taxon>
        <taxon>Pleosporaceae</taxon>
        <taxon>Decorospora</taxon>
    </lineage>
</organism>
<dbReference type="Gene3D" id="2.60.20.10">
    <property type="entry name" value="Crystallins"/>
    <property type="match status" value="1"/>
</dbReference>
<dbReference type="EMBL" id="ML975441">
    <property type="protein sequence ID" value="KAF1829477.1"/>
    <property type="molecule type" value="Genomic_DNA"/>
</dbReference>
<protein>
    <recommendedName>
        <fullName evidence="4">Cyanovirin-N domain-containing protein</fullName>
    </recommendedName>
</protein>
<dbReference type="Proteomes" id="UP000800040">
    <property type="component" value="Unassembled WGS sequence"/>
</dbReference>